<dbReference type="SUPFAM" id="SSF50037">
    <property type="entry name" value="C-terminal domain of transcriptional repressors"/>
    <property type="match status" value="1"/>
</dbReference>
<dbReference type="EC" id="6.3.4.15" evidence="6"/>
<keyword evidence="2 6" id="KW-0547">Nucleotide-binding</keyword>
<keyword evidence="6" id="KW-0804">Transcription</keyword>
<keyword evidence="4 6" id="KW-0238">DNA-binding</keyword>
<dbReference type="HAMAP" id="MF_00978">
    <property type="entry name" value="Bifunct_BirA"/>
    <property type="match status" value="1"/>
</dbReference>
<dbReference type="SUPFAM" id="SSF55681">
    <property type="entry name" value="Class II aaRS and biotin synthetases"/>
    <property type="match status" value="1"/>
</dbReference>
<dbReference type="PROSITE" id="PS51733">
    <property type="entry name" value="BPL_LPL_CATALYTIC"/>
    <property type="match status" value="1"/>
</dbReference>
<dbReference type="Pfam" id="PF08279">
    <property type="entry name" value="HTH_11"/>
    <property type="match status" value="1"/>
</dbReference>
<evidence type="ECO:0000256" key="3">
    <source>
        <dbReference type="ARBA" id="ARBA00022840"/>
    </source>
</evidence>
<evidence type="ECO:0000256" key="2">
    <source>
        <dbReference type="ARBA" id="ARBA00022741"/>
    </source>
</evidence>
<dbReference type="Gene3D" id="1.10.10.10">
    <property type="entry name" value="Winged helix-like DNA-binding domain superfamily/Winged helix DNA-binding domain"/>
    <property type="match status" value="1"/>
</dbReference>
<dbReference type="GO" id="GO:0005737">
    <property type="term" value="C:cytoplasm"/>
    <property type="evidence" value="ECO:0007669"/>
    <property type="project" value="TreeGrafter"/>
</dbReference>
<dbReference type="GO" id="GO:0004077">
    <property type="term" value="F:biotin--[biotin carboxyl-carrier protein] ligase activity"/>
    <property type="evidence" value="ECO:0007669"/>
    <property type="project" value="UniProtKB-UniRule"/>
</dbReference>
<dbReference type="InterPro" id="IPR004143">
    <property type="entry name" value="BPL_LPL_catalytic"/>
</dbReference>
<feature type="binding site" evidence="6">
    <location>
        <position position="114"/>
    </location>
    <ligand>
        <name>biotin</name>
        <dbReference type="ChEBI" id="CHEBI:57586"/>
    </ligand>
</feature>
<dbReference type="Gene3D" id="3.30.930.10">
    <property type="entry name" value="Bira Bifunctional Protein, Domain 2"/>
    <property type="match status" value="1"/>
</dbReference>
<comment type="similarity">
    <text evidence="6">Belongs to the biotin--protein ligase family.</text>
</comment>
<evidence type="ECO:0000313" key="8">
    <source>
        <dbReference type="EMBL" id="SFL71557.1"/>
    </source>
</evidence>
<feature type="binding site" evidence="6">
    <location>
        <position position="185"/>
    </location>
    <ligand>
        <name>biotin</name>
        <dbReference type="ChEBI" id="CHEBI:57586"/>
    </ligand>
</feature>
<evidence type="ECO:0000259" key="7">
    <source>
        <dbReference type="PROSITE" id="PS51733"/>
    </source>
</evidence>
<keyword evidence="1 6" id="KW-0436">Ligase</keyword>
<dbReference type="SUPFAM" id="SSF46785">
    <property type="entry name" value="Winged helix' DNA-binding domain"/>
    <property type="match status" value="1"/>
</dbReference>
<dbReference type="InterPro" id="IPR004408">
    <property type="entry name" value="Biotin_CoA_COase_ligase"/>
</dbReference>
<dbReference type="AlphaFoldDB" id="A0A1I4JZ52"/>
<dbReference type="GO" id="GO:0009249">
    <property type="term" value="P:protein lipoylation"/>
    <property type="evidence" value="ECO:0007669"/>
    <property type="project" value="UniProtKB-ARBA"/>
</dbReference>
<keyword evidence="5 6" id="KW-0092">Biotin</keyword>
<feature type="binding site" evidence="6">
    <location>
        <begin position="118"/>
        <end position="120"/>
    </location>
    <ligand>
        <name>biotin</name>
        <dbReference type="ChEBI" id="CHEBI:57586"/>
    </ligand>
</feature>
<comment type="caution">
    <text evidence="6">Lacks conserved residue(s) required for the propagation of feature annotation.</text>
</comment>
<dbReference type="InterPro" id="IPR036390">
    <property type="entry name" value="WH_DNA-bd_sf"/>
</dbReference>
<dbReference type="InterPro" id="IPR045864">
    <property type="entry name" value="aa-tRNA-synth_II/BPL/LPL"/>
</dbReference>
<dbReference type="PANTHER" id="PTHR12835">
    <property type="entry name" value="BIOTIN PROTEIN LIGASE"/>
    <property type="match status" value="1"/>
</dbReference>
<dbReference type="Gene3D" id="2.30.30.100">
    <property type="match status" value="1"/>
</dbReference>
<dbReference type="InterPro" id="IPR003142">
    <property type="entry name" value="BPL_C"/>
</dbReference>
<evidence type="ECO:0000256" key="4">
    <source>
        <dbReference type="ARBA" id="ARBA00023125"/>
    </source>
</evidence>
<comment type="catalytic activity">
    <reaction evidence="6">
        <text>biotin + L-lysyl-[protein] + ATP = N(6)-biotinyl-L-lysyl-[protein] + AMP + diphosphate + H(+)</text>
        <dbReference type="Rhea" id="RHEA:11756"/>
        <dbReference type="Rhea" id="RHEA-COMP:9752"/>
        <dbReference type="Rhea" id="RHEA-COMP:10505"/>
        <dbReference type="ChEBI" id="CHEBI:15378"/>
        <dbReference type="ChEBI" id="CHEBI:29969"/>
        <dbReference type="ChEBI" id="CHEBI:30616"/>
        <dbReference type="ChEBI" id="CHEBI:33019"/>
        <dbReference type="ChEBI" id="CHEBI:57586"/>
        <dbReference type="ChEBI" id="CHEBI:83144"/>
        <dbReference type="ChEBI" id="CHEBI:456215"/>
        <dbReference type="EC" id="6.3.4.15"/>
    </reaction>
</comment>
<name>A0A1I4JZ52_9BACI</name>
<keyword evidence="6" id="KW-0805">Transcription regulation</keyword>
<feature type="DNA-binding region" description="H-T-H motif" evidence="6">
    <location>
        <begin position="19"/>
        <end position="38"/>
    </location>
</feature>
<dbReference type="InterPro" id="IPR013196">
    <property type="entry name" value="HTH_11"/>
</dbReference>
<evidence type="ECO:0000256" key="6">
    <source>
        <dbReference type="HAMAP-Rule" id="MF_00978"/>
    </source>
</evidence>
<dbReference type="InterPro" id="IPR030855">
    <property type="entry name" value="Bifunct_BirA"/>
</dbReference>
<evidence type="ECO:0000313" key="9">
    <source>
        <dbReference type="Proteomes" id="UP000199668"/>
    </source>
</evidence>
<reference evidence="8 9" key="1">
    <citation type="submission" date="2016-10" db="EMBL/GenBank/DDBJ databases">
        <authorList>
            <person name="de Groot N.N."/>
        </authorList>
    </citation>
    <scope>NUCLEOTIDE SEQUENCE [LARGE SCALE GENOMIC DNA]</scope>
    <source>
        <strain evidence="8 9">CGMCC 1.6134</strain>
    </source>
</reference>
<dbReference type="EMBL" id="FOTY01000004">
    <property type="protein sequence ID" value="SFL71557.1"/>
    <property type="molecule type" value="Genomic_DNA"/>
</dbReference>
<keyword evidence="6" id="KW-0678">Repressor</keyword>
<dbReference type="NCBIfam" id="TIGR00121">
    <property type="entry name" value="birA_ligase"/>
    <property type="match status" value="1"/>
</dbReference>
<keyword evidence="3 6" id="KW-0067">ATP-binding</keyword>
<dbReference type="STRING" id="266892.SAMN04488054_1048"/>
<evidence type="ECO:0000256" key="1">
    <source>
        <dbReference type="ARBA" id="ARBA00022598"/>
    </source>
</evidence>
<dbReference type="GO" id="GO:0016740">
    <property type="term" value="F:transferase activity"/>
    <property type="evidence" value="ECO:0007669"/>
    <property type="project" value="UniProtKB-ARBA"/>
</dbReference>
<sequence>MRDKLLQVLEDTADVYVSGQEISRLLGISRTAVWKHMEELRKAGYEIEAVPRKGYRLTHIPNLISADEIKSRLHTKTFGQKLVYKEEVTSTQEEAHKLAGKNEPEGTVVAADKQLQGRGRLDRPWVSASGTGLWFSIILRPDIRPQNAPQLTLLAAVAVTEGIANASGLQPRIKWPNDILLNEKKTAGILTEMQSDPDRVQAVIIGIGLNINHDKDHFPPELQSKATSLALENNGTAFHRADITASVLRSLEYWYGTYLTGGFGAVRRRWEELADTIGNHVRAVSRFKTVEGYAEGITDDGVLLIKQKDGTIEKIYSADID</sequence>
<dbReference type="Pfam" id="PF03099">
    <property type="entry name" value="BPL_LplA_LipB"/>
    <property type="match status" value="1"/>
</dbReference>
<dbReference type="InterPro" id="IPR011991">
    <property type="entry name" value="ArsR-like_HTH"/>
</dbReference>
<dbReference type="Pfam" id="PF02237">
    <property type="entry name" value="BPL_C"/>
    <property type="match status" value="1"/>
</dbReference>
<dbReference type="Proteomes" id="UP000199668">
    <property type="component" value="Unassembled WGS sequence"/>
</dbReference>
<accession>A0A1I4JZ52</accession>
<dbReference type="GO" id="GO:0005524">
    <property type="term" value="F:ATP binding"/>
    <property type="evidence" value="ECO:0007669"/>
    <property type="project" value="UniProtKB-UniRule"/>
</dbReference>
<comment type="function">
    <text evidence="6">Acts both as a biotin--[acetyl-CoA-carboxylase] ligase and a repressor.</text>
</comment>
<gene>
    <name evidence="6" type="primary">birA</name>
    <name evidence="8" type="ORF">SAMN04488054_1048</name>
</gene>
<keyword evidence="9" id="KW-1185">Reference proteome</keyword>
<dbReference type="InterPro" id="IPR008988">
    <property type="entry name" value="Transcriptional_repressor_C"/>
</dbReference>
<dbReference type="CDD" id="cd16442">
    <property type="entry name" value="BPL"/>
    <property type="match status" value="1"/>
</dbReference>
<dbReference type="PANTHER" id="PTHR12835:SF5">
    <property type="entry name" value="BIOTIN--PROTEIN LIGASE"/>
    <property type="match status" value="1"/>
</dbReference>
<dbReference type="RefSeq" id="WP_090925893.1">
    <property type="nucleotide sequence ID" value="NZ_FOTY01000004.1"/>
</dbReference>
<protein>
    <recommendedName>
        <fullName evidence="6">Bifunctional ligase/repressor BirA</fullName>
    </recommendedName>
    <alternativeName>
        <fullName evidence="6">Biotin--[acetyl-CoA-carboxylase] ligase</fullName>
        <ecNumber evidence="6">6.3.4.15</ecNumber>
    </alternativeName>
    <alternativeName>
        <fullName evidence="6">Biotin--protein ligase</fullName>
    </alternativeName>
    <alternativeName>
        <fullName evidence="6">Biotin-[acetyl-CoA carboxylase] synthetase</fullName>
    </alternativeName>
</protein>
<evidence type="ECO:0000256" key="5">
    <source>
        <dbReference type="ARBA" id="ARBA00023267"/>
    </source>
</evidence>
<dbReference type="GO" id="GO:0006355">
    <property type="term" value="P:regulation of DNA-templated transcription"/>
    <property type="evidence" value="ECO:0007669"/>
    <property type="project" value="UniProtKB-UniRule"/>
</dbReference>
<feature type="domain" description="BPL/LPL catalytic" evidence="7">
    <location>
        <begin position="67"/>
        <end position="259"/>
    </location>
</feature>
<dbReference type="InterPro" id="IPR036388">
    <property type="entry name" value="WH-like_DNA-bd_sf"/>
</dbReference>
<dbReference type="GO" id="GO:0003677">
    <property type="term" value="F:DNA binding"/>
    <property type="evidence" value="ECO:0007669"/>
    <property type="project" value="UniProtKB-UniRule"/>
</dbReference>
<dbReference type="CDD" id="cd00090">
    <property type="entry name" value="HTH_ARSR"/>
    <property type="match status" value="1"/>
</dbReference>
<organism evidence="8 9">
    <name type="scientific">Salibacterium qingdaonense</name>
    <dbReference type="NCBI Taxonomy" id="266892"/>
    <lineage>
        <taxon>Bacteria</taxon>
        <taxon>Bacillati</taxon>
        <taxon>Bacillota</taxon>
        <taxon>Bacilli</taxon>
        <taxon>Bacillales</taxon>
        <taxon>Bacillaceae</taxon>
    </lineage>
</organism>
<dbReference type="OrthoDB" id="9807064at2"/>
<proteinExistence type="inferred from homology"/>